<dbReference type="PANTHER" id="PTHR30411">
    <property type="entry name" value="CYTOPLASMIC PROTEIN"/>
    <property type="match status" value="1"/>
</dbReference>
<name>A0A917AVM1_9MICC</name>
<evidence type="ECO:0000259" key="1">
    <source>
        <dbReference type="Pfam" id="PF04073"/>
    </source>
</evidence>
<keyword evidence="3" id="KW-1185">Reference proteome</keyword>
<reference evidence="2" key="1">
    <citation type="journal article" date="2014" name="Int. J. Syst. Evol. Microbiol.">
        <title>Complete genome sequence of Corynebacterium casei LMG S-19264T (=DSM 44701T), isolated from a smear-ripened cheese.</title>
        <authorList>
            <consortium name="US DOE Joint Genome Institute (JGI-PGF)"/>
            <person name="Walter F."/>
            <person name="Albersmeier A."/>
            <person name="Kalinowski J."/>
            <person name="Ruckert C."/>
        </authorList>
    </citation>
    <scope>NUCLEOTIDE SEQUENCE</scope>
    <source>
        <strain evidence="2">CGMCC 1.15388</strain>
    </source>
</reference>
<dbReference type="RefSeq" id="WP_229659002.1">
    <property type="nucleotide sequence ID" value="NZ_BMIS01000013.1"/>
</dbReference>
<reference evidence="2" key="2">
    <citation type="submission" date="2020-09" db="EMBL/GenBank/DDBJ databases">
        <authorList>
            <person name="Sun Q."/>
            <person name="Zhou Y."/>
        </authorList>
    </citation>
    <scope>NUCLEOTIDE SEQUENCE</scope>
    <source>
        <strain evidence="2">CGMCC 1.15388</strain>
    </source>
</reference>
<evidence type="ECO:0000313" key="2">
    <source>
        <dbReference type="EMBL" id="GGE75846.1"/>
    </source>
</evidence>
<dbReference type="InterPro" id="IPR036754">
    <property type="entry name" value="YbaK/aa-tRNA-synt-asso_dom_sf"/>
</dbReference>
<gene>
    <name evidence="2" type="ORF">GCM10011401_24020</name>
</gene>
<proteinExistence type="predicted"/>
<dbReference type="CDD" id="cd04332">
    <property type="entry name" value="YbaK_like"/>
    <property type="match status" value="1"/>
</dbReference>
<accession>A0A917AVM1</accession>
<dbReference type="EMBL" id="BMIS01000013">
    <property type="protein sequence ID" value="GGE75846.1"/>
    <property type="molecule type" value="Genomic_DNA"/>
</dbReference>
<dbReference type="InterPro" id="IPR007214">
    <property type="entry name" value="YbaK/aa-tRNA-synth-assoc-dom"/>
</dbReference>
<comment type="caution">
    <text evidence="2">The sequence shown here is derived from an EMBL/GenBank/DDBJ whole genome shotgun (WGS) entry which is preliminary data.</text>
</comment>
<feature type="domain" description="YbaK/aminoacyl-tRNA synthetase-associated" evidence="1">
    <location>
        <begin position="45"/>
        <end position="169"/>
    </location>
</feature>
<dbReference type="Proteomes" id="UP000633136">
    <property type="component" value="Unassembled WGS sequence"/>
</dbReference>
<dbReference type="Pfam" id="PF04073">
    <property type="entry name" value="tRNA_edit"/>
    <property type="match status" value="1"/>
</dbReference>
<protein>
    <recommendedName>
        <fullName evidence="1">YbaK/aminoacyl-tRNA synthetase-associated domain-containing protein</fullName>
    </recommendedName>
</protein>
<dbReference type="SUPFAM" id="SSF55826">
    <property type="entry name" value="YbaK/ProRS associated domain"/>
    <property type="match status" value="1"/>
</dbReference>
<sequence>MDTMDIEHTGPADVELSQADRASVQRLTADSAARGVELTLVARGEARSLEEAAANIGVEPREIVKTLVAKTKVSQTAREHSYVLVLIPGDRQVDWAKLRRLAGMKKMSMTSPEEAVEATGYRPGTITPFGAETAEGIRWRVYADESITGRIAMGAGAHGLSLFVDSEALFTAYDVVTGNISKDPQEA</sequence>
<dbReference type="GO" id="GO:0002161">
    <property type="term" value="F:aminoacyl-tRNA deacylase activity"/>
    <property type="evidence" value="ECO:0007669"/>
    <property type="project" value="InterPro"/>
</dbReference>
<dbReference type="AlphaFoldDB" id="A0A917AVM1"/>
<dbReference type="PANTHER" id="PTHR30411:SF1">
    <property type="entry name" value="CYTOPLASMIC PROTEIN"/>
    <property type="match status" value="1"/>
</dbReference>
<dbReference type="Gene3D" id="3.90.960.10">
    <property type="entry name" value="YbaK/aminoacyl-tRNA synthetase-associated domain"/>
    <property type="match status" value="1"/>
</dbReference>
<evidence type="ECO:0000313" key="3">
    <source>
        <dbReference type="Proteomes" id="UP000633136"/>
    </source>
</evidence>
<organism evidence="2 3">
    <name type="scientific">Nesterenkonia cremea</name>
    <dbReference type="NCBI Taxonomy" id="1882340"/>
    <lineage>
        <taxon>Bacteria</taxon>
        <taxon>Bacillati</taxon>
        <taxon>Actinomycetota</taxon>
        <taxon>Actinomycetes</taxon>
        <taxon>Micrococcales</taxon>
        <taxon>Micrococcaceae</taxon>
        <taxon>Nesterenkonia</taxon>
    </lineage>
</organism>